<gene>
    <name evidence="2" type="ORF">GCM10007067_16050</name>
</gene>
<reference evidence="2" key="1">
    <citation type="journal article" date="2014" name="Int. J. Syst. Evol. Microbiol.">
        <title>Complete genome sequence of Corynebacterium casei LMG S-19264T (=DSM 44701T), isolated from a smear-ripened cheese.</title>
        <authorList>
            <consortium name="US DOE Joint Genome Institute (JGI-PGF)"/>
            <person name="Walter F."/>
            <person name="Albersmeier A."/>
            <person name="Kalinowski J."/>
            <person name="Ruckert C."/>
        </authorList>
    </citation>
    <scope>NUCLEOTIDE SEQUENCE</scope>
    <source>
        <strain evidence="2">KCTC 23077</strain>
    </source>
</reference>
<dbReference type="EMBL" id="BMYD01000002">
    <property type="protein sequence ID" value="GHA79348.1"/>
    <property type="molecule type" value="Genomic_DNA"/>
</dbReference>
<evidence type="ECO:0000313" key="3">
    <source>
        <dbReference type="Proteomes" id="UP000646426"/>
    </source>
</evidence>
<dbReference type="Proteomes" id="UP000646426">
    <property type="component" value="Unassembled WGS sequence"/>
</dbReference>
<evidence type="ECO:0000313" key="2">
    <source>
        <dbReference type="EMBL" id="GHA79348.1"/>
    </source>
</evidence>
<accession>A0A918W7Z7</accession>
<comment type="caution">
    <text evidence="2">The sequence shown here is derived from an EMBL/GenBank/DDBJ whole genome shotgun (WGS) entry which is preliminary data.</text>
</comment>
<feature type="compositionally biased region" description="Basic and acidic residues" evidence="1">
    <location>
        <begin position="1"/>
        <end position="12"/>
    </location>
</feature>
<proteinExistence type="predicted"/>
<dbReference type="AlphaFoldDB" id="A0A918W7Z7"/>
<name>A0A918W7Z7_9GAMM</name>
<keyword evidence="3" id="KW-1185">Reference proteome</keyword>
<dbReference type="RefSeq" id="WP_189455199.1">
    <property type="nucleotide sequence ID" value="NZ_BMYD01000002.1"/>
</dbReference>
<sequence>MTGPRNDRDTDSSRNAPTSREGDPRDVDGQDRRTAGARDEQRPKDDPSRAPESGTP</sequence>
<evidence type="ECO:0000256" key="1">
    <source>
        <dbReference type="SAM" id="MobiDB-lite"/>
    </source>
</evidence>
<feature type="compositionally biased region" description="Basic and acidic residues" evidence="1">
    <location>
        <begin position="20"/>
        <end position="49"/>
    </location>
</feature>
<protein>
    <submittedName>
        <fullName evidence="2">Uncharacterized protein</fullName>
    </submittedName>
</protein>
<reference evidence="2" key="2">
    <citation type="submission" date="2020-09" db="EMBL/GenBank/DDBJ databases">
        <authorList>
            <person name="Sun Q."/>
            <person name="Kim S."/>
        </authorList>
    </citation>
    <scope>NUCLEOTIDE SEQUENCE</scope>
    <source>
        <strain evidence="2">KCTC 23077</strain>
    </source>
</reference>
<organism evidence="2 3">
    <name type="scientific">Cognatilysobacter bugurensis</name>
    <dbReference type="NCBI Taxonomy" id="543356"/>
    <lineage>
        <taxon>Bacteria</taxon>
        <taxon>Pseudomonadati</taxon>
        <taxon>Pseudomonadota</taxon>
        <taxon>Gammaproteobacteria</taxon>
        <taxon>Lysobacterales</taxon>
        <taxon>Lysobacteraceae</taxon>
        <taxon>Cognatilysobacter</taxon>
    </lineage>
</organism>
<feature type="region of interest" description="Disordered" evidence="1">
    <location>
        <begin position="1"/>
        <end position="56"/>
    </location>
</feature>